<dbReference type="InterPro" id="IPR014721">
    <property type="entry name" value="Ribsml_uS5_D2-typ_fold_subgr"/>
</dbReference>
<comment type="caution">
    <text evidence="11">The sequence shown here is derived from an EMBL/GenBank/DDBJ whole genome shotgun (WGS) entry which is preliminary data.</text>
</comment>
<comment type="pathway">
    <text evidence="9">Isoprenoid biosynthesis; isopentenyl diphosphate biosynthesis via mevalonate pathway; isopentenyl diphosphate from (R)-mevalonate: step 1/3.</text>
</comment>
<dbReference type="InterPro" id="IPR036554">
    <property type="entry name" value="GHMP_kinase_C_sf"/>
</dbReference>
<keyword evidence="12" id="KW-1185">Reference proteome</keyword>
<feature type="domain" description="GHMP kinase N-terminal" evidence="10">
    <location>
        <begin position="113"/>
        <end position="178"/>
    </location>
</feature>
<accession>W9VJH5</accession>
<keyword evidence="3" id="KW-0808">Transferase</keyword>
<dbReference type="PANTHER" id="PTHR43290">
    <property type="entry name" value="MEVALONATE KINASE"/>
    <property type="match status" value="1"/>
</dbReference>
<dbReference type="Gene3D" id="3.30.230.10">
    <property type="match status" value="1"/>
</dbReference>
<dbReference type="SUPFAM" id="SSF55060">
    <property type="entry name" value="GHMP Kinase, C-terminal domain"/>
    <property type="match status" value="1"/>
</dbReference>
<dbReference type="UniPathway" id="UPA00057">
    <property type="reaction ID" value="UER00098"/>
</dbReference>
<proteinExistence type="predicted"/>
<dbReference type="SUPFAM" id="SSF54211">
    <property type="entry name" value="Ribosomal protein S5 domain 2-like"/>
    <property type="match status" value="1"/>
</dbReference>
<dbReference type="EMBL" id="AONB01000011">
    <property type="protein sequence ID" value="EXJ10715.1"/>
    <property type="molecule type" value="Genomic_DNA"/>
</dbReference>
<evidence type="ECO:0000256" key="3">
    <source>
        <dbReference type="ARBA" id="ARBA00022679"/>
    </source>
</evidence>
<evidence type="ECO:0000256" key="6">
    <source>
        <dbReference type="ARBA" id="ARBA00022840"/>
    </source>
</evidence>
<dbReference type="GO" id="GO:0004496">
    <property type="term" value="F:mevalonate kinase activity"/>
    <property type="evidence" value="ECO:0007669"/>
    <property type="project" value="InterPro"/>
</dbReference>
<dbReference type="PRINTS" id="PR00959">
    <property type="entry name" value="MEVGALKINASE"/>
</dbReference>
<dbReference type="STRING" id="1229521.D791_02320"/>
<reference evidence="11 12" key="2">
    <citation type="journal article" date="2015" name="Syst. Appl. Microbiol.">
        <title>Nitrincola nitratireducens sp. nov. isolated from a haloalkaline crater lake.</title>
        <authorList>
            <person name="Singh A."/>
            <person name="Vaidya B."/>
            <person name="Tanuku N.R."/>
            <person name="Pinnaka A.K."/>
        </authorList>
    </citation>
    <scope>NUCLEOTIDE SEQUENCE [LARGE SCALE GENOMIC DNA]</scope>
    <source>
        <strain evidence="11 12">AK23</strain>
    </source>
</reference>
<dbReference type="GO" id="GO:0019287">
    <property type="term" value="P:isopentenyl diphosphate biosynthetic process, mevalonate pathway"/>
    <property type="evidence" value="ECO:0007669"/>
    <property type="project" value="UniProtKB-UniPathway"/>
</dbReference>
<dbReference type="GO" id="GO:0005524">
    <property type="term" value="F:ATP binding"/>
    <property type="evidence" value="ECO:0007669"/>
    <property type="project" value="UniProtKB-KW"/>
</dbReference>
<dbReference type="Gene3D" id="3.30.70.890">
    <property type="entry name" value="GHMP kinase, C-terminal domain"/>
    <property type="match status" value="1"/>
</dbReference>
<sequence>MMSALAPGKLILSGEHSVVYGAPALSLALRRHTRAQFLPNDSGFLEGRISHASAAFLPFAINHLTSLKHRLDARYELFLNGELSIQQVLDHPSQLLLYTIAVSMGADVERASGTLHLSSDLLVGSGMGSSASVIACLLSLFAPAPSDVADFVEQVRFCERLQHGRGSLIDAASVSYGGIICLRQQEVSRCDHLQLPPGCFWIYTGAPSTSTGECVEQVRKSFAHSSIWQAFAEVTDSFLEAQPDEVPTLIQQNQRLLERIGVVPSAIQSLVRQIECSGGAAKVAGAGCVRGPHAGLLLAWLPEGTPAQLELPAHYIWGELDIEYQGAYPF</sequence>
<keyword evidence="7" id="KW-0460">Magnesium</keyword>
<keyword evidence="4" id="KW-0547">Nucleotide-binding</keyword>
<evidence type="ECO:0000256" key="9">
    <source>
        <dbReference type="ARBA" id="ARBA00029438"/>
    </source>
</evidence>
<dbReference type="Pfam" id="PF00288">
    <property type="entry name" value="GHMP_kinases_N"/>
    <property type="match status" value="1"/>
</dbReference>
<gene>
    <name evidence="11" type="ORF">D791_02320</name>
</gene>
<evidence type="ECO:0000256" key="2">
    <source>
        <dbReference type="ARBA" id="ARBA00022516"/>
    </source>
</evidence>
<dbReference type="Proteomes" id="UP000019464">
    <property type="component" value="Unassembled WGS sequence"/>
</dbReference>
<dbReference type="PATRIC" id="fig|1229521.3.peg.2353"/>
<name>W9VJH5_9GAMM</name>
<evidence type="ECO:0000313" key="12">
    <source>
        <dbReference type="Proteomes" id="UP000019464"/>
    </source>
</evidence>
<evidence type="ECO:0000256" key="1">
    <source>
        <dbReference type="ARBA" id="ARBA00022490"/>
    </source>
</evidence>
<organism evidence="11 12">
    <name type="scientific">Nitrincola nitratireducens</name>
    <dbReference type="NCBI Taxonomy" id="1229521"/>
    <lineage>
        <taxon>Bacteria</taxon>
        <taxon>Pseudomonadati</taxon>
        <taxon>Pseudomonadota</taxon>
        <taxon>Gammaproteobacteria</taxon>
        <taxon>Oceanospirillales</taxon>
        <taxon>Oceanospirillaceae</taxon>
        <taxon>Nitrincola</taxon>
    </lineage>
</organism>
<evidence type="ECO:0000256" key="5">
    <source>
        <dbReference type="ARBA" id="ARBA00022777"/>
    </source>
</evidence>
<reference evidence="12" key="1">
    <citation type="submission" date="2012-11" db="EMBL/GenBank/DDBJ databases">
        <authorList>
            <person name="Singh A."/>
            <person name="Pinnaka A.K."/>
            <person name="Vaidya B."/>
        </authorList>
    </citation>
    <scope>NUCLEOTIDE SEQUENCE [LARGE SCALE GENOMIC DNA]</scope>
    <source>
        <strain evidence="12">AK23</strain>
    </source>
</reference>
<evidence type="ECO:0000256" key="7">
    <source>
        <dbReference type="ARBA" id="ARBA00022842"/>
    </source>
</evidence>
<keyword evidence="2" id="KW-0444">Lipid biosynthesis</keyword>
<keyword evidence="6" id="KW-0067">ATP-binding</keyword>
<keyword evidence="1" id="KW-0963">Cytoplasm</keyword>
<dbReference type="InterPro" id="IPR020568">
    <property type="entry name" value="Ribosomal_Su5_D2-typ_SF"/>
</dbReference>
<dbReference type="InterPro" id="IPR006204">
    <property type="entry name" value="GHMP_kinase_N_dom"/>
</dbReference>
<evidence type="ECO:0000259" key="10">
    <source>
        <dbReference type="Pfam" id="PF00288"/>
    </source>
</evidence>
<evidence type="ECO:0000256" key="4">
    <source>
        <dbReference type="ARBA" id="ARBA00022741"/>
    </source>
</evidence>
<dbReference type="InterPro" id="IPR006205">
    <property type="entry name" value="Mev_gal_kin"/>
</dbReference>
<dbReference type="AlphaFoldDB" id="W9VJH5"/>
<keyword evidence="8" id="KW-0443">Lipid metabolism</keyword>
<keyword evidence="5 11" id="KW-0418">Kinase</keyword>
<dbReference type="GO" id="GO:0005829">
    <property type="term" value="C:cytosol"/>
    <property type="evidence" value="ECO:0007669"/>
    <property type="project" value="TreeGrafter"/>
</dbReference>
<evidence type="ECO:0000313" key="11">
    <source>
        <dbReference type="EMBL" id="EXJ10715.1"/>
    </source>
</evidence>
<dbReference type="RefSeq" id="WP_036511371.1">
    <property type="nucleotide sequence ID" value="NZ_AONB01000011.1"/>
</dbReference>
<protein>
    <submittedName>
        <fullName evidence="11">Mevalonate kinase</fullName>
    </submittedName>
</protein>
<dbReference type="PANTHER" id="PTHR43290:SF2">
    <property type="entry name" value="MEVALONATE KINASE"/>
    <property type="match status" value="1"/>
</dbReference>
<evidence type="ECO:0000256" key="8">
    <source>
        <dbReference type="ARBA" id="ARBA00023098"/>
    </source>
</evidence>
<dbReference type="OrthoDB" id="9764892at2"/>